<dbReference type="OrthoDB" id="3830579at2759"/>
<evidence type="ECO:0008006" key="3">
    <source>
        <dbReference type="Google" id="ProtNLM"/>
    </source>
</evidence>
<name>A0A409W9C2_9AGAR</name>
<evidence type="ECO:0000313" key="2">
    <source>
        <dbReference type="Proteomes" id="UP000284842"/>
    </source>
</evidence>
<dbReference type="AlphaFoldDB" id="A0A409W9C2"/>
<gene>
    <name evidence="1" type="ORF">CVT24_010155</name>
</gene>
<reference evidence="1 2" key="1">
    <citation type="journal article" date="2018" name="Evol. Lett.">
        <title>Horizontal gene cluster transfer increased hallucinogenic mushroom diversity.</title>
        <authorList>
            <person name="Reynolds H.T."/>
            <person name="Vijayakumar V."/>
            <person name="Gluck-Thaler E."/>
            <person name="Korotkin H.B."/>
            <person name="Matheny P.B."/>
            <person name="Slot J.C."/>
        </authorList>
    </citation>
    <scope>NUCLEOTIDE SEQUENCE [LARGE SCALE GENOMIC DNA]</scope>
    <source>
        <strain evidence="1 2">2629</strain>
    </source>
</reference>
<accession>A0A409W9C2</accession>
<protein>
    <recommendedName>
        <fullName evidence="3">ABM domain-containing protein</fullName>
    </recommendedName>
</protein>
<sequence>MIEAITKCLPPGTSTTASFVSYHLDFTLHSTSESAGEASITPASTFSITPAFSAPLTEWLFLTLKDGKTKDDIIPLLNEIRDKLAEDAKTISGLYVPMLWAQTVEDPRVFAALLGWDSVEVHRQVGAQEKYGEVMKTLLNTADFKVTHTPFEKNI</sequence>
<dbReference type="Gene3D" id="3.30.70.100">
    <property type="match status" value="1"/>
</dbReference>
<evidence type="ECO:0000313" key="1">
    <source>
        <dbReference type="EMBL" id="PPQ75090.1"/>
    </source>
</evidence>
<dbReference type="EMBL" id="NHTK01005702">
    <property type="protein sequence ID" value="PPQ75090.1"/>
    <property type="molecule type" value="Genomic_DNA"/>
</dbReference>
<organism evidence="1 2">
    <name type="scientific">Panaeolus cyanescens</name>
    <dbReference type="NCBI Taxonomy" id="181874"/>
    <lineage>
        <taxon>Eukaryota</taxon>
        <taxon>Fungi</taxon>
        <taxon>Dikarya</taxon>
        <taxon>Basidiomycota</taxon>
        <taxon>Agaricomycotina</taxon>
        <taxon>Agaricomycetes</taxon>
        <taxon>Agaricomycetidae</taxon>
        <taxon>Agaricales</taxon>
        <taxon>Agaricineae</taxon>
        <taxon>Galeropsidaceae</taxon>
        <taxon>Panaeolus</taxon>
    </lineage>
</organism>
<keyword evidence="2" id="KW-1185">Reference proteome</keyword>
<comment type="caution">
    <text evidence="1">The sequence shown here is derived from an EMBL/GenBank/DDBJ whole genome shotgun (WGS) entry which is preliminary data.</text>
</comment>
<dbReference type="Proteomes" id="UP000284842">
    <property type="component" value="Unassembled WGS sequence"/>
</dbReference>
<proteinExistence type="predicted"/>
<dbReference type="InParanoid" id="A0A409W9C2"/>